<dbReference type="AlphaFoldDB" id="A0A8S9KJ28"/>
<accession>A0A8S9KJ28</accession>
<feature type="region of interest" description="Disordered" evidence="1">
    <location>
        <begin position="1"/>
        <end position="27"/>
    </location>
</feature>
<comment type="caution">
    <text evidence="2">The sequence shown here is derived from an EMBL/GenBank/DDBJ whole genome shotgun (WGS) entry which is preliminary data.</text>
</comment>
<proteinExistence type="predicted"/>
<sequence length="176" mass="18966">MHNEMTKRPLRKHEFSQTNRRGATSARRCERSLPGRFFASDLAVSLWVIETRATSLCRSGHVSPGDGDASNLAGSLQVASLRVMETRATSLCRSGQIALKGCHSDFTGPYTSPPPIGYPTRDAAAGDPVVAAVETKSKGDGFWSCIEHPVSEVMPVLLKSGQSASQEEAVEEMKDC</sequence>
<gene>
    <name evidence="2" type="ORF">F2Q70_00043342</name>
</gene>
<reference evidence="2" key="1">
    <citation type="submission" date="2019-12" db="EMBL/GenBank/DDBJ databases">
        <title>Genome sequencing and annotation of Brassica cretica.</title>
        <authorList>
            <person name="Studholme D.J."/>
            <person name="Sarris P.F."/>
        </authorList>
    </citation>
    <scope>NUCLEOTIDE SEQUENCE</scope>
    <source>
        <strain evidence="2">PFS-102/07</strain>
        <tissue evidence="2">Leaf</tissue>
    </source>
</reference>
<dbReference type="EMBL" id="QGKY02000164">
    <property type="protein sequence ID" value="KAF2593436.1"/>
    <property type="molecule type" value="Genomic_DNA"/>
</dbReference>
<evidence type="ECO:0000256" key="1">
    <source>
        <dbReference type="SAM" id="MobiDB-lite"/>
    </source>
</evidence>
<organism evidence="2">
    <name type="scientific">Brassica cretica</name>
    <name type="common">Mustard</name>
    <dbReference type="NCBI Taxonomy" id="69181"/>
    <lineage>
        <taxon>Eukaryota</taxon>
        <taxon>Viridiplantae</taxon>
        <taxon>Streptophyta</taxon>
        <taxon>Embryophyta</taxon>
        <taxon>Tracheophyta</taxon>
        <taxon>Spermatophyta</taxon>
        <taxon>Magnoliopsida</taxon>
        <taxon>eudicotyledons</taxon>
        <taxon>Gunneridae</taxon>
        <taxon>Pentapetalae</taxon>
        <taxon>rosids</taxon>
        <taxon>malvids</taxon>
        <taxon>Brassicales</taxon>
        <taxon>Brassicaceae</taxon>
        <taxon>Brassiceae</taxon>
        <taxon>Brassica</taxon>
    </lineage>
</organism>
<evidence type="ECO:0000313" key="2">
    <source>
        <dbReference type="EMBL" id="KAF2593436.1"/>
    </source>
</evidence>
<name>A0A8S9KJ28_BRACR</name>
<feature type="compositionally biased region" description="Basic and acidic residues" evidence="1">
    <location>
        <begin position="1"/>
        <end position="15"/>
    </location>
</feature>
<protein>
    <submittedName>
        <fullName evidence="2">Uncharacterized protein</fullName>
    </submittedName>
</protein>